<dbReference type="Proteomes" id="UP000052230">
    <property type="component" value="Unassembled WGS sequence"/>
</dbReference>
<dbReference type="GO" id="GO:0016811">
    <property type="term" value="F:hydrolase activity, acting on carbon-nitrogen (but not peptide) bonds, in linear amides"/>
    <property type="evidence" value="ECO:0007669"/>
    <property type="project" value="InterPro"/>
</dbReference>
<dbReference type="Pfam" id="PF01804">
    <property type="entry name" value="Penicil_amidase"/>
    <property type="match status" value="1"/>
</dbReference>
<evidence type="ECO:0000256" key="1">
    <source>
        <dbReference type="ARBA" id="ARBA00006586"/>
    </source>
</evidence>
<reference evidence="3 4" key="1">
    <citation type="submission" date="2014-09" db="EMBL/GenBank/DDBJ databases">
        <authorList>
            <person name="Regsiter A."/>
        </authorList>
    </citation>
    <scope>NUCLEOTIDE SEQUENCE [LARGE SCALE GENOMIC DNA]</scope>
</reference>
<dbReference type="InterPro" id="IPR023343">
    <property type="entry name" value="Penicillin_amidase_dom1"/>
</dbReference>
<evidence type="ECO:0000313" key="4">
    <source>
        <dbReference type="Proteomes" id="UP000052230"/>
    </source>
</evidence>
<dbReference type="GO" id="GO:0017000">
    <property type="term" value="P:antibiotic biosynthetic process"/>
    <property type="evidence" value="ECO:0007669"/>
    <property type="project" value="InterPro"/>
</dbReference>
<proteinExistence type="inferred from homology"/>
<dbReference type="PANTHER" id="PTHR34218">
    <property type="entry name" value="PEPTIDASE S45 PENICILLIN AMIDASE"/>
    <property type="match status" value="1"/>
</dbReference>
<comment type="similarity">
    <text evidence="1">Belongs to the peptidase S45 family.</text>
</comment>
<protein>
    <recommendedName>
        <fullName evidence="5">Penicillin acylase family protein</fullName>
    </recommendedName>
</protein>
<gene>
    <name evidence="3" type="ORF">XAC3562_10047</name>
</gene>
<keyword evidence="4" id="KW-1185">Reference proteome</keyword>
<organism evidence="3 4">
    <name type="scientific">Xanthomonas citri pv. citri</name>
    <dbReference type="NCBI Taxonomy" id="611301"/>
    <lineage>
        <taxon>Bacteria</taxon>
        <taxon>Pseudomonadati</taxon>
        <taxon>Pseudomonadota</taxon>
        <taxon>Gammaproteobacteria</taxon>
        <taxon>Lysobacterales</taxon>
        <taxon>Lysobacteraceae</taxon>
        <taxon>Xanthomonas</taxon>
    </lineage>
</organism>
<comment type="subunit">
    <text evidence="2">Heterodimer of an alpha subunit and a beta subunit processed from the same precursor.</text>
</comment>
<evidence type="ECO:0000313" key="3">
    <source>
        <dbReference type="EMBL" id="CEG14107.1"/>
    </source>
</evidence>
<dbReference type="AlphaFoldDB" id="A0A0U5G229"/>
<sequence>MPAPPGSAPPRTALAPTAGRAAAAPNQATLTVAGLGQPAQIRIDRWGVAHLYAKTDNDAFFVQGFNVARDRLVQLDLLRRKGLGHLSEAFGPTYVAQDRAARLFLYQHRIAVVGESQSRLHHHVQRNESAPRRSGCAAQTRFRVGQRRTPCAHHPGAFAAAQAKVGGFGKVAERSGLVARAAPGRVAATAAVARP</sequence>
<dbReference type="Gene3D" id="1.10.439.10">
    <property type="entry name" value="Penicillin Amidohydrolase, domain 1"/>
    <property type="match status" value="1"/>
</dbReference>
<evidence type="ECO:0008006" key="5">
    <source>
        <dbReference type="Google" id="ProtNLM"/>
    </source>
</evidence>
<dbReference type="InterPro" id="IPR029055">
    <property type="entry name" value="Ntn_hydrolases_N"/>
</dbReference>
<dbReference type="SUPFAM" id="SSF56235">
    <property type="entry name" value="N-terminal nucleophile aminohydrolases (Ntn hydrolases)"/>
    <property type="match status" value="1"/>
</dbReference>
<evidence type="ECO:0000256" key="2">
    <source>
        <dbReference type="ARBA" id="ARBA00038735"/>
    </source>
</evidence>
<accession>A0A0U5G229</accession>
<comment type="caution">
    <text evidence="3">The sequence shown here is derived from an EMBL/GenBank/DDBJ whole genome shotgun (WGS) entry which is preliminary data.</text>
</comment>
<name>A0A0U5G229_XANCI</name>
<dbReference type="EMBL" id="CCXZ01000001">
    <property type="protein sequence ID" value="CEG14107.1"/>
    <property type="molecule type" value="Genomic_DNA"/>
</dbReference>
<dbReference type="PANTHER" id="PTHR34218:SF4">
    <property type="entry name" value="ACYL-HOMOSERINE LACTONE ACYLASE QUIP"/>
    <property type="match status" value="1"/>
</dbReference>
<dbReference type="InterPro" id="IPR002692">
    <property type="entry name" value="S45"/>
</dbReference>